<proteinExistence type="predicted"/>
<dbReference type="Proteomes" id="UP001279681">
    <property type="component" value="Unassembled WGS sequence"/>
</dbReference>
<reference evidence="2" key="1">
    <citation type="submission" date="2023-07" db="EMBL/GenBank/DDBJ databases">
        <authorList>
            <person name="Colorado M.A."/>
            <person name="Villamil L.M."/>
            <person name="Melo J.F."/>
            <person name="Rodriguez J.A."/>
            <person name="Ruiz R.Y."/>
        </authorList>
    </citation>
    <scope>NUCLEOTIDE SEQUENCE [LARGE SCALE GENOMIC DNA]</scope>
    <source>
        <strain evidence="2">C33</strain>
    </source>
</reference>
<accession>A0ABU4WCD9</accession>
<sequence length="562" mass="67791">MKYNIDKEDAELAFKKALRKTRFNFFDRDNKKLKEFKTVEKEDQLSNRVYLGVREVPLSKVIGTVEKAQDFDKDFNPLRDESKGRWSAVYLKYLETGSLPPVILYKVREEYYVYDGNHRVSVGKNLNFHSIEAEVYEFFSEKNEDLDLLSRERFSFEKESGLKNIECSRVDSYKDLREEVRKFLDLYSLGEEGLERSITWYQRVFIPIVNILVANFKKMEAEKNGDIFVEYLKYKNSYKMGNKYERGYLNTLVDYINRNKILLIKNLETDINLDSFLIDDFRKLYYIDKILFYNDDTKGKIKAIREYSKKQFRRETLVIGEIALFSLNNNIPGFIVGMQRWFEQVYNFYKEEIIVKSEQLNISFKELNLDEIVEDCVRYSRYYRKKENRLLTVKELIYSYLLDIYLPIFVVFQENEIEKNLDKQYLKISQSYLYYTRYGGKDDMRKFIEKNILNKEEYKIGELILSKNITLDYNLDKELENYWILKNYGGTQNYETIYKLKGYSKYLNLNTLDEQNNKFKEDIEKLIKNREILVQYNNKRVLNVIKGKWEEYTFVDYYSSMI</sequence>
<name>A0ABU4WCD9_9FUSO</name>
<gene>
    <name evidence="1" type="ORF">RFV38_05940</name>
</gene>
<evidence type="ECO:0000313" key="1">
    <source>
        <dbReference type="EMBL" id="MDX8336040.1"/>
    </source>
</evidence>
<dbReference type="RefSeq" id="WP_320313445.1">
    <property type="nucleotide sequence ID" value="NZ_JAVIKH010000006.1"/>
</dbReference>
<evidence type="ECO:0008006" key="3">
    <source>
        <dbReference type="Google" id="ProtNLM"/>
    </source>
</evidence>
<dbReference type="InterPro" id="IPR036086">
    <property type="entry name" value="ParB/Sulfiredoxin_sf"/>
</dbReference>
<keyword evidence="2" id="KW-1185">Reference proteome</keyword>
<dbReference type="SUPFAM" id="SSF110849">
    <property type="entry name" value="ParB/Sulfiredoxin"/>
    <property type="match status" value="1"/>
</dbReference>
<dbReference type="EMBL" id="JAVIKH010000006">
    <property type="protein sequence ID" value="MDX8336040.1"/>
    <property type="molecule type" value="Genomic_DNA"/>
</dbReference>
<comment type="caution">
    <text evidence="1">The sequence shown here is derived from an EMBL/GenBank/DDBJ whole genome shotgun (WGS) entry which is preliminary data.</text>
</comment>
<organism evidence="1 2">
    <name type="scientific">Candidatus Cetobacterium colombiensis</name>
    <dbReference type="NCBI Taxonomy" id="3073100"/>
    <lineage>
        <taxon>Bacteria</taxon>
        <taxon>Fusobacteriati</taxon>
        <taxon>Fusobacteriota</taxon>
        <taxon>Fusobacteriia</taxon>
        <taxon>Fusobacteriales</taxon>
        <taxon>Fusobacteriaceae</taxon>
        <taxon>Cetobacterium</taxon>
    </lineage>
</organism>
<protein>
    <recommendedName>
        <fullName evidence="3">DUF4032 domain-containing protein</fullName>
    </recommendedName>
</protein>
<evidence type="ECO:0000313" key="2">
    <source>
        <dbReference type="Proteomes" id="UP001279681"/>
    </source>
</evidence>